<organism evidence="2 3">
    <name type="scientific">Candidatus Ornithospirochaeta stercoripullorum</name>
    <dbReference type="NCBI Taxonomy" id="2840899"/>
    <lineage>
        <taxon>Bacteria</taxon>
        <taxon>Pseudomonadati</taxon>
        <taxon>Spirochaetota</taxon>
        <taxon>Spirochaetia</taxon>
        <taxon>Spirochaetales</taxon>
        <taxon>Spirochaetaceae</taxon>
        <taxon>Spirochaetaceae incertae sedis</taxon>
        <taxon>Candidatus Ornithospirochaeta</taxon>
    </lineage>
</organism>
<protein>
    <submittedName>
        <fullName evidence="2">Glutamate synthase</fullName>
    </submittedName>
</protein>
<dbReference type="PANTHER" id="PTHR39673:SF5">
    <property type="entry name" value="TUNGSTEN-CONTAINING FORMYLMETHANOFURAN DEHYDROGENASE 2 SUBUNIT C"/>
    <property type="match status" value="1"/>
</dbReference>
<dbReference type="InterPro" id="IPR036485">
    <property type="entry name" value="Glu_synth_asu_C_sf"/>
</dbReference>
<accession>A0A9D9E0W9</accession>
<dbReference type="GO" id="GO:0016491">
    <property type="term" value="F:oxidoreductase activity"/>
    <property type="evidence" value="ECO:0007669"/>
    <property type="project" value="InterPro"/>
</dbReference>
<gene>
    <name evidence="2" type="ORF">IAA97_05470</name>
</gene>
<comment type="caution">
    <text evidence="2">The sequence shown here is derived from an EMBL/GenBank/DDBJ whole genome shotgun (WGS) entry which is preliminary data.</text>
</comment>
<proteinExistence type="predicted"/>
<dbReference type="Pfam" id="PF01493">
    <property type="entry name" value="GXGXG"/>
    <property type="match status" value="1"/>
</dbReference>
<dbReference type="EMBL" id="JADIMT010000067">
    <property type="protein sequence ID" value="MBO8436408.1"/>
    <property type="molecule type" value="Genomic_DNA"/>
</dbReference>
<dbReference type="Gene3D" id="2.160.20.60">
    <property type="entry name" value="Glutamate synthase, alpha subunit, C-terminal domain"/>
    <property type="match status" value="1"/>
</dbReference>
<evidence type="ECO:0000259" key="1">
    <source>
        <dbReference type="Pfam" id="PF01493"/>
    </source>
</evidence>
<dbReference type="AlphaFoldDB" id="A0A9D9E0W9"/>
<evidence type="ECO:0000313" key="3">
    <source>
        <dbReference type="Proteomes" id="UP000823615"/>
    </source>
</evidence>
<evidence type="ECO:0000313" key="2">
    <source>
        <dbReference type="EMBL" id="MBO8436408.1"/>
    </source>
</evidence>
<sequence>MRTFDIRKDSWDTIRKHENENITITGCLGERYIGCGMKDGTIHIEGTPGNALAAYLDGGTIYVDGNAQDATADTMNAGLVAIKGSAGDALAYGMRGGKVYVLGDAGYRAGVHMKAYEENKSILVIGGRTGSFLGEYLAGGIIVVLGLGDEDEDITGYFCGNGMYAGTIYLRTNKTPLNLSDKLVKREVTEEEKNRVLHPIISDFASVFSLSLEHCLSSSFIAIEADKSKTYSQLYAAV</sequence>
<dbReference type="PANTHER" id="PTHR39673">
    <property type="entry name" value="TUNGSTEN FORMYLMETHANOFURAN DEHYDROGENASE, SUBUNIT C (FWDC)"/>
    <property type="match status" value="1"/>
</dbReference>
<dbReference type="Proteomes" id="UP000823615">
    <property type="component" value="Unassembled WGS sequence"/>
</dbReference>
<dbReference type="InterPro" id="IPR002489">
    <property type="entry name" value="Glu_synth_asu_C"/>
</dbReference>
<reference evidence="2" key="1">
    <citation type="submission" date="2020-10" db="EMBL/GenBank/DDBJ databases">
        <authorList>
            <person name="Gilroy R."/>
        </authorList>
    </citation>
    <scope>NUCLEOTIDE SEQUENCE</scope>
    <source>
        <strain evidence="2">7293</strain>
    </source>
</reference>
<reference evidence="2" key="2">
    <citation type="journal article" date="2021" name="PeerJ">
        <title>Extensive microbial diversity within the chicken gut microbiome revealed by metagenomics and culture.</title>
        <authorList>
            <person name="Gilroy R."/>
            <person name="Ravi A."/>
            <person name="Getino M."/>
            <person name="Pursley I."/>
            <person name="Horton D.L."/>
            <person name="Alikhan N.F."/>
            <person name="Baker D."/>
            <person name="Gharbi K."/>
            <person name="Hall N."/>
            <person name="Watson M."/>
            <person name="Adriaenssens E.M."/>
            <person name="Foster-Nyarko E."/>
            <person name="Jarju S."/>
            <person name="Secka A."/>
            <person name="Antonio M."/>
            <person name="Oren A."/>
            <person name="Chaudhuri R.R."/>
            <person name="La Ragione R."/>
            <person name="Hildebrand F."/>
            <person name="Pallen M.J."/>
        </authorList>
    </citation>
    <scope>NUCLEOTIDE SEQUENCE</scope>
    <source>
        <strain evidence="2">7293</strain>
    </source>
</reference>
<name>A0A9D9E0W9_9SPIO</name>
<feature type="domain" description="Glutamate synthase alpha subunit C-terminal" evidence="1">
    <location>
        <begin position="23"/>
        <end position="188"/>
    </location>
</feature>
<dbReference type="SUPFAM" id="SSF69336">
    <property type="entry name" value="Alpha subunit of glutamate synthase, C-terminal domain"/>
    <property type="match status" value="1"/>
</dbReference>